<dbReference type="Proteomes" id="UP000028487">
    <property type="component" value="Unassembled WGS sequence"/>
</dbReference>
<reference evidence="1" key="1">
    <citation type="submission" date="2013-07" db="EMBL/GenBank/DDBJ databases">
        <title>Sub-species coevolution in mutualistic symbiosis.</title>
        <authorList>
            <person name="Murfin K."/>
            <person name="Klassen J."/>
            <person name="Lee M."/>
            <person name="Forst S."/>
            <person name="Stock P."/>
            <person name="Goodrich-Blair H."/>
        </authorList>
    </citation>
    <scope>NUCLEOTIDE SEQUENCE [LARGE SCALE GENOMIC DNA]</scope>
    <source>
        <strain evidence="1">Feltiae Moldova</strain>
    </source>
</reference>
<dbReference type="HOGENOM" id="CLU_3259930_0_0_6"/>
<dbReference type="AlphaFoldDB" id="A0A077NVF4"/>
<name>A0A077NVF4_XENBV</name>
<protein>
    <submittedName>
        <fullName evidence="1">Uncharacterized protein</fullName>
    </submittedName>
</protein>
<dbReference type="EMBL" id="CBSV010000188">
    <property type="protein sequence ID" value="CDH02504.1"/>
    <property type="molecule type" value="Genomic_DNA"/>
</dbReference>
<proteinExistence type="predicted"/>
<organism evidence="1 2">
    <name type="scientific">Xenorhabdus bovienii str. feltiae Moldova</name>
    <dbReference type="NCBI Taxonomy" id="1398200"/>
    <lineage>
        <taxon>Bacteria</taxon>
        <taxon>Pseudomonadati</taxon>
        <taxon>Pseudomonadota</taxon>
        <taxon>Gammaproteobacteria</taxon>
        <taxon>Enterobacterales</taxon>
        <taxon>Morganellaceae</taxon>
        <taxon>Xenorhabdus</taxon>
    </lineage>
</organism>
<comment type="caution">
    <text evidence="1">The sequence shown here is derived from an EMBL/GenBank/DDBJ whole genome shotgun (WGS) entry which is preliminary data.</text>
</comment>
<evidence type="ECO:0000313" key="1">
    <source>
        <dbReference type="EMBL" id="CDH02504.1"/>
    </source>
</evidence>
<gene>
    <name evidence="1" type="ORF">XBFM1_2680063</name>
</gene>
<evidence type="ECO:0000313" key="2">
    <source>
        <dbReference type="Proteomes" id="UP000028487"/>
    </source>
</evidence>
<accession>A0A077NVF4</accession>
<sequence length="42" mass="4812">MMKVLIVEKKITDFFQFSGYVDLSQHYEPATIQKKASTFLAG</sequence>